<evidence type="ECO:0000313" key="4">
    <source>
        <dbReference type="Proteomes" id="UP000636479"/>
    </source>
</evidence>
<feature type="domain" description="Formyl transferase N-terminal" evidence="2">
    <location>
        <begin position="26"/>
        <end position="175"/>
    </location>
</feature>
<dbReference type="OrthoDB" id="10268103at2759"/>
<evidence type="ECO:0000313" key="3">
    <source>
        <dbReference type="EMBL" id="KAF7316082.1"/>
    </source>
</evidence>
<dbReference type="Gene3D" id="3.40.50.12230">
    <property type="match status" value="1"/>
</dbReference>
<comment type="caution">
    <text evidence="3">The sequence shown here is derived from an EMBL/GenBank/DDBJ whole genome shotgun (WGS) entry which is preliminary data.</text>
</comment>
<dbReference type="EMBL" id="JACAZF010000001">
    <property type="protein sequence ID" value="KAF7316082.1"/>
    <property type="molecule type" value="Genomic_DNA"/>
</dbReference>
<protein>
    <recommendedName>
        <fullName evidence="1">methionyl-tRNA formyltransferase</fullName>
        <ecNumber evidence="1">2.1.2.9</ecNumber>
    </recommendedName>
</protein>
<dbReference type="AlphaFoldDB" id="A0A8H6WFT0"/>
<dbReference type="GO" id="GO:0004479">
    <property type="term" value="F:methionyl-tRNA formyltransferase activity"/>
    <property type="evidence" value="ECO:0007669"/>
    <property type="project" value="UniProtKB-EC"/>
</dbReference>
<reference evidence="3" key="1">
    <citation type="submission" date="2020-05" db="EMBL/GenBank/DDBJ databases">
        <title>Mycena genomes resolve the evolution of fungal bioluminescence.</title>
        <authorList>
            <person name="Tsai I.J."/>
        </authorList>
    </citation>
    <scope>NUCLEOTIDE SEQUENCE</scope>
    <source>
        <strain evidence="3">171206Taipei</strain>
    </source>
</reference>
<evidence type="ECO:0000259" key="2">
    <source>
        <dbReference type="Pfam" id="PF00551"/>
    </source>
</evidence>
<gene>
    <name evidence="3" type="ORF">MIND_00126200</name>
</gene>
<dbReference type="CDD" id="cd08646">
    <property type="entry name" value="FMT_core_Met-tRNA-FMT_N"/>
    <property type="match status" value="1"/>
</dbReference>
<dbReference type="InterPro" id="IPR036477">
    <property type="entry name" value="Formyl_transf_N_sf"/>
</dbReference>
<dbReference type="Pfam" id="PF00551">
    <property type="entry name" value="Formyl_trans_N"/>
    <property type="match status" value="1"/>
</dbReference>
<evidence type="ECO:0000256" key="1">
    <source>
        <dbReference type="ARBA" id="ARBA00012261"/>
    </source>
</evidence>
<dbReference type="RefSeq" id="XP_037226105.1">
    <property type="nucleotide sequence ID" value="XM_037358195.1"/>
</dbReference>
<dbReference type="InterPro" id="IPR041711">
    <property type="entry name" value="Met-tRNA-FMT_N"/>
</dbReference>
<dbReference type="GO" id="GO:0005739">
    <property type="term" value="C:mitochondrion"/>
    <property type="evidence" value="ECO:0007669"/>
    <property type="project" value="TreeGrafter"/>
</dbReference>
<proteinExistence type="predicted"/>
<keyword evidence="4" id="KW-1185">Reference proteome</keyword>
<dbReference type="EC" id="2.1.2.9" evidence="1"/>
<accession>A0A8H6WFT0</accession>
<organism evidence="3 4">
    <name type="scientific">Mycena indigotica</name>
    <dbReference type="NCBI Taxonomy" id="2126181"/>
    <lineage>
        <taxon>Eukaryota</taxon>
        <taxon>Fungi</taxon>
        <taxon>Dikarya</taxon>
        <taxon>Basidiomycota</taxon>
        <taxon>Agaricomycotina</taxon>
        <taxon>Agaricomycetes</taxon>
        <taxon>Agaricomycetidae</taxon>
        <taxon>Agaricales</taxon>
        <taxon>Marasmiineae</taxon>
        <taxon>Mycenaceae</taxon>
        <taxon>Mycena</taxon>
    </lineage>
</organism>
<name>A0A8H6WFT0_9AGAR</name>
<dbReference type="InterPro" id="IPR002376">
    <property type="entry name" value="Formyl_transf_N"/>
</dbReference>
<dbReference type="PANTHER" id="PTHR11138:SF5">
    <property type="entry name" value="METHIONYL-TRNA FORMYLTRANSFERASE, MITOCHONDRIAL"/>
    <property type="match status" value="1"/>
</dbReference>
<dbReference type="SUPFAM" id="SSF53328">
    <property type="entry name" value="Formyltransferase"/>
    <property type="match status" value="1"/>
</dbReference>
<dbReference type="Proteomes" id="UP000636479">
    <property type="component" value="Unassembled WGS sequence"/>
</dbReference>
<sequence length="366" mass="40477">MLHSCLRVWHQCPRSFSRAYHLNPFKILFLGRDEFSCAIFARLHASPDVWDSITVATHPDTRVGRSPLRTLAESANIPVTFIPEEKPDFKHWEPPSPFLDRLPNHLLITASFGRILTPSQLDRFAPDHRLNVHGSVLPAYRGPAPIQHAILDGVAETGVSVVRMLKRGVDKGPVWRTASLVLLSLPPNIVSDTSKPVLPSATFISLRDELAEVGGKLLVDVLRDMKRGTAISTPQPPETSTKHASAITTADAIRVLTTWLQNGIRLQLHDPFLPPSPLPAHYSVPSSVPGSVSFAKPLRALLVRCADNSLVAIPRVKKEKKPTVIEAREFWNGALPSPSCMVDGEVRFRMADETHGKTRTFNFTPL</sequence>
<dbReference type="GeneID" id="59340711"/>
<dbReference type="PANTHER" id="PTHR11138">
    <property type="entry name" value="METHIONYL-TRNA FORMYLTRANSFERASE"/>
    <property type="match status" value="1"/>
</dbReference>